<keyword evidence="2" id="KW-0378">Hydrolase</keyword>
<evidence type="ECO:0000256" key="1">
    <source>
        <dbReference type="ARBA" id="ARBA00022729"/>
    </source>
</evidence>
<organism evidence="4 5">
    <name type="scientific">Pseudonocardia charpentierae</name>
    <dbReference type="NCBI Taxonomy" id="3075545"/>
    <lineage>
        <taxon>Bacteria</taxon>
        <taxon>Bacillati</taxon>
        <taxon>Actinomycetota</taxon>
        <taxon>Actinomycetes</taxon>
        <taxon>Pseudonocardiales</taxon>
        <taxon>Pseudonocardiaceae</taxon>
        <taxon>Pseudonocardia</taxon>
    </lineage>
</organism>
<dbReference type="Pfam" id="PF10503">
    <property type="entry name" value="Esterase_PHB"/>
    <property type="match status" value="1"/>
</dbReference>
<dbReference type="EMBL" id="JAVREJ010000027">
    <property type="protein sequence ID" value="MDT0353196.1"/>
    <property type="molecule type" value="Genomic_DNA"/>
</dbReference>
<dbReference type="PANTHER" id="PTHR43037:SF1">
    <property type="entry name" value="BLL1128 PROTEIN"/>
    <property type="match status" value="1"/>
</dbReference>
<evidence type="ECO:0000256" key="2">
    <source>
        <dbReference type="ARBA" id="ARBA00022801"/>
    </source>
</evidence>
<dbReference type="SUPFAM" id="SSF53474">
    <property type="entry name" value="alpha/beta-Hydrolases"/>
    <property type="match status" value="2"/>
</dbReference>
<dbReference type="PANTHER" id="PTHR43037">
    <property type="entry name" value="UNNAMED PRODUCT-RELATED"/>
    <property type="match status" value="1"/>
</dbReference>
<evidence type="ECO:0000313" key="5">
    <source>
        <dbReference type="Proteomes" id="UP001183202"/>
    </source>
</evidence>
<dbReference type="InterPro" id="IPR050955">
    <property type="entry name" value="Plant_Biomass_Hydrol_Est"/>
</dbReference>
<protein>
    <submittedName>
        <fullName evidence="4">PHB depolymerase family esterase</fullName>
    </submittedName>
</protein>
<proteinExistence type="predicted"/>
<dbReference type="Gene3D" id="3.40.50.1820">
    <property type="entry name" value="alpha/beta hydrolase"/>
    <property type="match status" value="1"/>
</dbReference>
<keyword evidence="1" id="KW-0732">Signal</keyword>
<accession>A0ABU2NGW1</accession>
<dbReference type="InterPro" id="IPR029058">
    <property type="entry name" value="AB_hydrolase_fold"/>
</dbReference>
<feature type="region of interest" description="Disordered" evidence="3">
    <location>
        <begin position="41"/>
        <end position="81"/>
    </location>
</feature>
<sequence>MTEATALTRAGRLAEATALIQRTLAGDHPVRVVQGEIVVDEERLRDDPPPVQDAPDGLDDLVGTPDQVRRSGPSTPDLPGETLHRVHQGATGARPYTLYVPTTGTGPRPLLVMLHGGTQTAADFAAATRMSEQAEEHGFLVAYPEQVTSANPMRYWNWFEPADQRRGVGEPAILAGIVDEIAALHEVDRDRVYVAGFSAGGAMAAVLGAAYPDVFAAVGVHSGLPQGCATDVGSAVSAMSSAPGARPLERPVPVIAFHGDADTTVAVGNAAHVVEQFTGCPVSGDTLVERDPGRPATRVVVRRDGAPVGELWTVHGSSHAWSGGAAGGSYTDPAGPDASAEMVRFFADHPRRS</sequence>
<gene>
    <name evidence="4" type="ORF">RM445_27155</name>
</gene>
<dbReference type="InterPro" id="IPR010126">
    <property type="entry name" value="Esterase_phb"/>
</dbReference>
<dbReference type="RefSeq" id="WP_311559712.1">
    <property type="nucleotide sequence ID" value="NZ_JAVREJ010000027.1"/>
</dbReference>
<name>A0ABU2NGW1_9PSEU</name>
<evidence type="ECO:0000256" key="3">
    <source>
        <dbReference type="SAM" id="MobiDB-lite"/>
    </source>
</evidence>
<dbReference type="NCBIfam" id="TIGR01840">
    <property type="entry name" value="esterase_phb"/>
    <property type="match status" value="1"/>
</dbReference>
<evidence type="ECO:0000313" key="4">
    <source>
        <dbReference type="EMBL" id="MDT0353196.1"/>
    </source>
</evidence>
<keyword evidence="5" id="KW-1185">Reference proteome</keyword>
<dbReference type="Proteomes" id="UP001183202">
    <property type="component" value="Unassembled WGS sequence"/>
</dbReference>
<comment type="caution">
    <text evidence="4">The sequence shown here is derived from an EMBL/GenBank/DDBJ whole genome shotgun (WGS) entry which is preliminary data.</text>
</comment>
<reference evidence="5" key="1">
    <citation type="submission" date="2023-07" db="EMBL/GenBank/DDBJ databases">
        <title>30 novel species of actinomycetes from the DSMZ collection.</title>
        <authorList>
            <person name="Nouioui I."/>
        </authorList>
    </citation>
    <scope>NUCLEOTIDE SEQUENCE [LARGE SCALE GENOMIC DNA]</scope>
    <source>
        <strain evidence="5">DSM 45834</strain>
    </source>
</reference>